<evidence type="ECO:0000313" key="2">
    <source>
        <dbReference type="Proteomes" id="UP000249248"/>
    </source>
</evidence>
<dbReference type="Proteomes" id="UP000249248">
    <property type="component" value="Unassembled WGS sequence"/>
</dbReference>
<dbReference type="PANTHER" id="PTHR41913:SF1">
    <property type="entry name" value="DUF1684 DOMAIN-CONTAINING PROTEIN"/>
    <property type="match status" value="1"/>
</dbReference>
<sequence length="205" mass="24130">MKTLLFLISLLFFVIQGKDEKVKSITEIRDFQKELNVQYKDSVASPLLEKDRLKFKKHQFFKIDLDYRIMAKLELTPLSDTFGMKTSTARLPLYRKYGIAKFEVEEQVFELSIFQNIKYSQIAEYKNGLFLLFNDDTNGKSTYNGGRYIDLEIPKADSILIDFNQSYNPYCHYNDRYSCPIPPSENYLKTEIKAGIKKYKHAKKH</sequence>
<keyword evidence="2" id="KW-1185">Reference proteome</keyword>
<dbReference type="Pfam" id="PF07920">
    <property type="entry name" value="DUF1684"/>
    <property type="match status" value="1"/>
</dbReference>
<dbReference type="InterPro" id="IPR012467">
    <property type="entry name" value="DUF1684"/>
</dbReference>
<organism evidence="1 2">
    <name type="scientific">Putridiphycobacter roseus</name>
    <dbReference type="NCBI Taxonomy" id="2219161"/>
    <lineage>
        <taxon>Bacteria</taxon>
        <taxon>Pseudomonadati</taxon>
        <taxon>Bacteroidota</taxon>
        <taxon>Flavobacteriia</taxon>
        <taxon>Flavobacteriales</taxon>
        <taxon>Crocinitomicaceae</taxon>
        <taxon>Putridiphycobacter</taxon>
    </lineage>
</organism>
<dbReference type="RefSeq" id="WP_111061859.1">
    <property type="nucleotide sequence ID" value="NZ_JBHUCU010000007.1"/>
</dbReference>
<dbReference type="PANTHER" id="PTHR41913">
    <property type="entry name" value="DUF1684 DOMAIN-CONTAINING PROTEIN"/>
    <property type="match status" value="1"/>
</dbReference>
<accession>A0A2W1N2P6</accession>
<dbReference type="OrthoDB" id="5493262at2"/>
<gene>
    <name evidence="1" type="ORF">DNU06_00845</name>
</gene>
<name>A0A2W1N2P6_9FLAO</name>
<reference evidence="1 2" key="1">
    <citation type="submission" date="2018-06" db="EMBL/GenBank/DDBJ databases">
        <title>The draft genome sequence of Crocinitomix sp. SM1701.</title>
        <authorList>
            <person name="Zhang X."/>
        </authorList>
    </citation>
    <scope>NUCLEOTIDE SEQUENCE [LARGE SCALE GENOMIC DNA]</scope>
    <source>
        <strain evidence="1 2">SM1701</strain>
    </source>
</reference>
<evidence type="ECO:0008006" key="3">
    <source>
        <dbReference type="Google" id="ProtNLM"/>
    </source>
</evidence>
<dbReference type="EMBL" id="QKSB01000001">
    <property type="protein sequence ID" value="PZE18959.1"/>
    <property type="molecule type" value="Genomic_DNA"/>
</dbReference>
<comment type="caution">
    <text evidence="1">The sequence shown here is derived from an EMBL/GenBank/DDBJ whole genome shotgun (WGS) entry which is preliminary data.</text>
</comment>
<proteinExistence type="predicted"/>
<evidence type="ECO:0000313" key="1">
    <source>
        <dbReference type="EMBL" id="PZE18959.1"/>
    </source>
</evidence>
<dbReference type="AlphaFoldDB" id="A0A2W1N2P6"/>
<protein>
    <recommendedName>
        <fullName evidence="3">DUF1684 domain-containing protein</fullName>
    </recommendedName>
</protein>